<dbReference type="EMBL" id="CAJVAS010000004">
    <property type="protein sequence ID" value="CAG7611053.1"/>
    <property type="molecule type" value="Genomic_DNA"/>
</dbReference>
<name>A0A916NN60_9BACL</name>
<sequence>MKTKKVGAPDKYSDEILQQKLNEFLISNTVAKLNYSSLAKETGIPRHVWMRRMSKVIQNIKEPTPKFFGEVREDLILPNIPEIIDKNWNNRNQMIKDLMLFEKIIRDLYQKSRDYEKFANEKEKMSEKIKKLEGELKLAKADVDYYKNELYKVSIKSKKTSERLNNNLQNVLEITPSKPETIEKATSGEFGKYFEGLFDKE</sequence>
<dbReference type="Proteomes" id="UP000693672">
    <property type="component" value="Unassembled WGS sequence"/>
</dbReference>
<keyword evidence="1" id="KW-0175">Coiled coil</keyword>
<organism evidence="2 3">
    <name type="scientific">Paenibacillus solanacearum</name>
    <dbReference type="NCBI Taxonomy" id="2048548"/>
    <lineage>
        <taxon>Bacteria</taxon>
        <taxon>Bacillati</taxon>
        <taxon>Bacillota</taxon>
        <taxon>Bacilli</taxon>
        <taxon>Bacillales</taxon>
        <taxon>Paenibacillaceae</taxon>
        <taxon>Paenibacillus</taxon>
    </lineage>
</organism>
<gene>
    <name evidence="2" type="ORF">PAESOLCIP111_01325</name>
</gene>
<evidence type="ECO:0000313" key="2">
    <source>
        <dbReference type="EMBL" id="CAG7611053.1"/>
    </source>
</evidence>
<feature type="coiled-coil region" evidence="1">
    <location>
        <begin position="115"/>
        <end position="149"/>
    </location>
</feature>
<evidence type="ECO:0000256" key="1">
    <source>
        <dbReference type="SAM" id="Coils"/>
    </source>
</evidence>
<protein>
    <submittedName>
        <fullName evidence="2">Uncharacterized protein</fullName>
    </submittedName>
</protein>
<comment type="caution">
    <text evidence="2">The sequence shown here is derived from an EMBL/GenBank/DDBJ whole genome shotgun (WGS) entry which is preliminary data.</text>
</comment>
<keyword evidence="3" id="KW-1185">Reference proteome</keyword>
<proteinExistence type="predicted"/>
<evidence type="ECO:0000313" key="3">
    <source>
        <dbReference type="Proteomes" id="UP000693672"/>
    </source>
</evidence>
<accession>A0A916NN60</accession>
<dbReference type="AlphaFoldDB" id="A0A916NN60"/>
<dbReference type="RefSeq" id="WP_218091136.1">
    <property type="nucleotide sequence ID" value="NZ_CAJVAS010000004.1"/>
</dbReference>
<reference evidence="2" key="1">
    <citation type="submission" date="2021-06" db="EMBL/GenBank/DDBJ databases">
        <authorList>
            <person name="Criscuolo A."/>
        </authorList>
    </citation>
    <scope>NUCLEOTIDE SEQUENCE</scope>
    <source>
        <strain evidence="2">CIP111600</strain>
    </source>
</reference>